<dbReference type="EC" id="1.1.1.22" evidence="3 8"/>
<evidence type="ECO:0000256" key="4">
    <source>
        <dbReference type="ARBA" id="ARBA00015132"/>
    </source>
</evidence>
<reference evidence="14 16" key="2">
    <citation type="submission" date="2019-07" db="EMBL/GenBank/DDBJ databases">
        <title>Whole genome shotgun sequence of Acetobacter indonesiensis NBRC 16471.</title>
        <authorList>
            <person name="Hosoyama A."/>
            <person name="Uohara A."/>
            <person name="Ohji S."/>
            <person name="Ichikawa N."/>
        </authorList>
    </citation>
    <scope>NUCLEOTIDE SEQUENCE [LARGE SCALE GENOMIC DNA]</scope>
    <source>
        <strain evidence="14 16">NBRC 16471</strain>
    </source>
</reference>
<feature type="binding site" evidence="11">
    <location>
        <position position="155"/>
    </location>
    <ligand>
        <name>NAD(+)</name>
        <dbReference type="ChEBI" id="CHEBI:57540"/>
    </ligand>
</feature>
<feature type="binding site" evidence="10">
    <location>
        <position position="213"/>
    </location>
    <ligand>
        <name>substrate</name>
    </ligand>
</feature>
<dbReference type="InterPro" id="IPR017476">
    <property type="entry name" value="UDP-Glc/GDP-Man"/>
</dbReference>
<dbReference type="PIRSF" id="PIRSF000124">
    <property type="entry name" value="UDPglc_GDPman_dh"/>
    <property type="match status" value="1"/>
</dbReference>
<feature type="binding site" evidence="11">
    <location>
        <position position="35"/>
    </location>
    <ligand>
        <name>NAD(+)</name>
        <dbReference type="ChEBI" id="CHEBI:57540"/>
    </ligand>
</feature>
<evidence type="ECO:0000256" key="2">
    <source>
        <dbReference type="ARBA" id="ARBA00006601"/>
    </source>
</evidence>
<evidence type="ECO:0000256" key="5">
    <source>
        <dbReference type="ARBA" id="ARBA00023002"/>
    </source>
</evidence>
<evidence type="ECO:0000256" key="3">
    <source>
        <dbReference type="ARBA" id="ARBA00012954"/>
    </source>
</evidence>
<evidence type="ECO:0000256" key="8">
    <source>
        <dbReference type="PIRNR" id="PIRNR000124"/>
    </source>
</evidence>
<reference evidence="13 15" key="1">
    <citation type="submission" date="2012-11" db="EMBL/GenBank/DDBJ databases">
        <title>Whole genome sequence of Acetobacter indonesiensis 5H-1.</title>
        <authorList>
            <person name="Azuma Y."/>
            <person name="Higashiura N."/>
            <person name="Hirakawa H."/>
            <person name="Matsushita K."/>
        </authorList>
    </citation>
    <scope>NUCLEOTIDE SEQUENCE [LARGE SCALE GENOMIC DNA]</scope>
    <source>
        <strain evidence="13 15">5H-1</strain>
    </source>
</reference>
<feature type="binding site" evidence="10">
    <location>
        <begin position="152"/>
        <end position="155"/>
    </location>
    <ligand>
        <name>substrate</name>
    </ligand>
</feature>
<comment type="pathway">
    <text evidence="1">Nucleotide-sugar biosynthesis; UDP-alpha-D-glucuronate biosynthesis; UDP-alpha-D-glucuronate from UDP-alpha-D-glucose: step 1/1.</text>
</comment>
<evidence type="ECO:0000313" key="13">
    <source>
        <dbReference type="EMBL" id="GAN63696.1"/>
    </source>
</evidence>
<dbReference type="SUPFAM" id="SSF51735">
    <property type="entry name" value="NAD(P)-binding Rossmann-fold domains"/>
    <property type="match status" value="1"/>
</dbReference>
<dbReference type="InterPro" id="IPR028357">
    <property type="entry name" value="UDPglc_DH_bac"/>
</dbReference>
<keyword evidence="15" id="KW-1185">Reference proteome</keyword>
<keyword evidence="6 8" id="KW-0520">NAD</keyword>
<dbReference type="InterPro" id="IPR036220">
    <property type="entry name" value="UDP-Glc/GDP-Man_DH_C_sf"/>
</dbReference>
<comment type="caution">
    <text evidence="14">The sequence shown here is derived from an EMBL/GenBank/DDBJ whole genome shotgun (WGS) entry which is preliminary data.</text>
</comment>
<feature type="binding site" evidence="10">
    <location>
        <position position="330"/>
    </location>
    <ligand>
        <name>substrate</name>
    </ligand>
</feature>
<dbReference type="PIRSF" id="PIRSF500134">
    <property type="entry name" value="UDPglc_DH_bac"/>
    <property type="match status" value="1"/>
</dbReference>
<proteinExistence type="inferred from homology"/>
<protein>
    <recommendedName>
        <fullName evidence="4 8">UDP-glucose 6-dehydrogenase</fullName>
        <ecNumber evidence="3 8">1.1.1.22</ecNumber>
    </recommendedName>
</protein>
<evidence type="ECO:0000256" key="1">
    <source>
        <dbReference type="ARBA" id="ARBA00004701"/>
    </source>
</evidence>
<keyword evidence="5 8" id="KW-0560">Oxidoreductase</keyword>
<dbReference type="UniPathway" id="UPA00038">
    <property type="reaction ID" value="UER00491"/>
</dbReference>
<dbReference type="SUPFAM" id="SSF48179">
    <property type="entry name" value="6-phosphogluconate dehydrogenase C-terminal domain-like"/>
    <property type="match status" value="1"/>
</dbReference>
<dbReference type="PROSITE" id="PS51257">
    <property type="entry name" value="PROKAR_LIPOPROTEIN"/>
    <property type="match status" value="1"/>
</dbReference>
<dbReference type="Pfam" id="PF00984">
    <property type="entry name" value="UDPG_MGDP_dh"/>
    <property type="match status" value="1"/>
</dbReference>
<evidence type="ECO:0000256" key="7">
    <source>
        <dbReference type="ARBA" id="ARBA00047473"/>
    </source>
</evidence>
<dbReference type="AlphaFoldDB" id="A0A6N3T839"/>
<comment type="similarity">
    <text evidence="2 8">Belongs to the UDP-glucose/GDP-mannose dehydrogenase family.</text>
</comment>
<dbReference type="Gene3D" id="3.40.50.720">
    <property type="entry name" value="NAD(P)-binding Rossmann-like Domain"/>
    <property type="match status" value="2"/>
</dbReference>
<dbReference type="SUPFAM" id="SSF52413">
    <property type="entry name" value="UDP-glucose/GDP-mannose dehydrogenase C-terminal domain"/>
    <property type="match status" value="1"/>
</dbReference>
<feature type="binding site" evidence="10">
    <location>
        <begin position="258"/>
        <end position="262"/>
    </location>
    <ligand>
        <name>substrate</name>
    </ligand>
</feature>
<dbReference type="InterPro" id="IPR001732">
    <property type="entry name" value="UDP-Glc/GDP-Man_DH_N"/>
</dbReference>
<name>A0A6N3T839_9PROT</name>
<feature type="binding site" evidence="11">
    <location>
        <position position="337"/>
    </location>
    <ligand>
        <name>NAD(+)</name>
        <dbReference type="ChEBI" id="CHEBI:57540"/>
    </ligand>
</feature>
<dbReference type="Pfam" id="PF03720">
    <property type="entry name" value="UDPG_MGDP_dh_C"/>
    <property type="match status" value="1"/>
</dbReference>
<dbReference type="InterPro" id="IPR014026">
    <property type="entry name" value="UDP-Glc/GDP-Man_DH_dimer"/>
</dbReference>
<gene>
    <name evidence="13" type="ORF">Abin_040_029</name>
    <name evidence="14" type="ORF">AIN02nite_22850</name>
</gene>
<evidence type="ECO:0000313" key="15">
    <source>
        <dbReference type="Proteomes" id="UP000032673"/>
    </source>
</evidence>
<dbReference type="PANTHER" id="PTHR43750:SF3">
    <property type="entry name" value="UDP-GLUCOSE 6-DEHYDROGENASE TUAD"/>
    <property type="match status" value="1"/>
</dbReference>
<dbReference type="EMBL" id="BJXQ01000015">
    <property type="protein sequence ID" value="GEN04260.1"/>
    <property type="molecule type" value="Genomic_DNA"/>
</dbReference>
<dbReference type="Proteomes" id="UP000032673">
    <property type="component" value="Unassembled WGS sequence"/>
</dbReference>
<evidence type="ECO:0000259" key="12">
    <source>
        <dbReference type="SMART" id="SM00984"/>
    </source>
</evidence>
<dbReference type="SMART" id="SM00984">
    <property type="entry name" value="UDPG_MGDP_dh_C"/>
    <property type="match status" value="1"/>
</dbReference>
<dbReference type="GO" id="GO:0006065">
    <property type="term" value="P:UDP-glucuronate biosynthetic process"/>
    <property type="evidence" value="ECO:0007669"/>
    <property type="project" value="UniProtKB-UniPathway"/>
</dbReference>
<sequence length="441" mass="46861">MRIAMIGGGYVGLVSGACFAEFGINVSVVETNPERLSALKDGRIPIYEPGLDALVASNSQAGRLTFGDDIAAAVSGAEAVFIAVGTPPRNGDGAADLQYVHAAARQIAEALTGYAVIVTKSTVPVGTSRRIAEIIRQTRPDADFDVASNPEFLREGSAIGDFMRPDRVIIGLDQRLPERASRAESVLRRVYRPLSVIEAPLLFTGLETAELTKYASNSFLAMKISFINEMADLCEKLGANVHDLARGMGMDKRIGRDFLQPGPGYGGSCFPKDTLALSRIAQEAHSACRLVETTVQVNEARKAGMAGRIAAACGGSVAGKTVGVLGLTFKPETDDMRESASIPILHRLAEAGATIRAYDPVGMAAAKPLLPPDVVYCADALDVAEGVDVLVVLTEWNIFRALSPAELAKRMRNGVIVDLRNIFDPDAMRAAGLTYESVGRP</sequence>
<feature type="binding site" evidence="11">
    <location>
        <position position="272"/>
    </location>
    <ligand>
        <name>NAD(+)</name>
        <dbReference type="ChEBI" id="CHEBI:57540"/>
    </ligand>
</feature>
<dbReference type="EMBL" id="BAMW01000038">
    <property type="protein sequence ID" value="GAN63696.1"/>
    <property type="molecule type" value="Genomic_DNA"/>
</dbReference>
<dbReference type="GO" id="GO:0051287">
    <property type="term" value="F:NAD binding"/>
    <property type="evidence" value="ECO:0007669"/>
    <property type="project" value="InterPro"/>
</dbReference>
<dbReference type="InterPro" id="IPR036291">
    <property type="entry name" value="NAD(P)-bd_dom_sf"/>
</dbReference>
<feature type="binding site" evidence="10">
    <location>
        <position position="266"/>
    </location>
    <ligand>
        <name>substrate</name>
    </ligand>
</feature>
<feature type="binding site" evidence="11">
    <location>
        <position position="86"/>
    </location>
    <ligand>
        <name>NAD(+)</name>
        <dbReference type="ChEBI" id="CHEBI:57540"/>
    </ligand>
</feature>
<evidence type="ECO:0000256" key="11">
    <source>
        <dbReference type="PIRSR" id="PIRSR500134-3"/>
    </source>
</evidence>
<feature type="domain" description="UDP-glucose/GDP-mannose dehydrogenase C-terminal" evidence="12">
    <location>
        <begin position="323"/>
        <end position="425"/>
    </location>
</feature>
<dbReference type="Proteomes" id="UP000321104">
    <property type="component" value="Unassembled WGS sequence"/>
</dbReference>
<dbReference type="InterPro" id="IPR008927">
    <property type="entry name" value="6-PGluconate_DH-like_C_sf"/>
</dbReference>
<dbReference type="GO" id="GO:0003979">
    <property type="term" value="F:UDP-glucose 6-dehydrogenase activity"/>
    <property type="evidence" value="ECO:0007669"/>
    <property type="project" value="UniProtKB-EC"/>
</dbReference>
<evidence type="ECO:0000313" key="14">
    <source>
        <dbReference type="EMBL" id="GEN04260.1"/>
    </source>
</evidence>
<dbReference type="NCBIfam" id="TIGR03026">
    <property type="entry name" value="NDP-sugDHase"/>
    <property type="match status" value="1"/>
</dbReference>
<dbReference type="Gene3D" id="1.20.5.100">
    <property type="entry name" value="Cytochrome c1, transmembrane anchor, C-terminal"/>
    <property type="match status" value="1"/>
</dbReference>
<dbReference type="Pfam" id="PF03721">
    <property type="entry name" value="UDPG_MGDP_dh_N"/>
    <property type="match status" value="1"/>
</dbReference>
<evidence type="ECO:0000256" key="9">
    <source>
        <dbReference type="PIRSR" id="PIRSR500134-1"/>
    </source>
</evidence>
<evidence type="ECO:0000313" key="16">
    <source>
        <dbReference type="Proteomes" id="UP000321104"/>
    </source>
</evidence>
<dbReference type="PANTHER" id="PTHR43750">
    <property type="entry name" value="UDP-GLUCOSE 6-DEHYDROGENASE TUAD"/>
    <property type="match status" value="1"/>
</dbReference>
<accession>A0A6N3T839</accession>
<dbReference type="GO" id="GO:0000271">
    <property type="term" value="P:polysaccharide biosynthetic process"/>
    <property type="evidence" value="ECO:0007669"/>
    <property type="project" value="InterPro"/>
</dbReference>
<evidence type="ECO:0000256" key="6">
    <source>
        <dbReference type="ARBA" id="ARBA00023027"/>
    </source>
</evidence>
<dbReference type="InterPro" id="IPR014027">
    <property type="entry name" value="UDP-Glc/GDP-Man_DH_C"/>
</dbReference>
<evidence type="ECO:0000256" key="10">
    <source>
        <dbReference type="PIRSR" id="PIRSR500134-2"/>
    </source>
</evidence>
<comment type="catalytic activity">
    <reaction evidence="7 8">
        <text>UDP-alpha-D-glucose + 2 NAD(+) + H2O = UDP-alpha-D-glucuronate + 2 NADH + 3 H(+)</text>
        <dbReference type="Rhea" id="RHEA:23596"/>
        <dbReference type="ChEBI" id="CHEBI:15377"/>
        <dbReference type="ChEBI" id="CHEBI:15378"/>
        <dbReference type="ChEBI" id="CHEBI:57540"/>
        <dbReference type="ChEBI" id="CHEBI:57945"/>
        <dbReference type="ChEBI" id="CHEBI:58052"/>
        <dbReference type="ChEBI" id="CHEBI:58885"/>
        <dbReference type="EC" id="1.1.1.22"/>
    </reaction>
</comment>
<feature type="binding site" evidence="11">
    <location>
        <position position="122"/>
    </location>
    <ligand>
        <name>NAD(+)</name>
        <dbReference type="ChEBI" id="CHEBI:57540"/>
    </ligand>
</feature>
<feature type="active site" description="Nucleophile" evidence="9">
    <location>
        <position position="269"/>
    </location>
</feature>
<organism evidence="14 16">
    <name type="scientific">Acetobacter indonesiensis</name>
    <dbReference type="NCBI Taxonomy" id="104101"/>
    <lineage>
        <taxon>Bacteria</taxon>
        <taxon>Pseudomonadati</taxon>
        <taxon>Pseudomonadota</taxon>
        <taxon>Alphaproteobacteria</taxon>
        <taxon>Acetobacterales</taxon>
        <taxon>Acetobacteraceae</taxon>
        <taxon>Acetobacter</taxon>
    </lineage>
</organism>